<dbReference type="InterPro" id="IPR029068">
    <property type="entry name" value="Glyas_Bleomycin-R_OHBP_Dase"/>
</dbReference>
<proteinExistence type="predicted"/>
<dbReference type="InParanoid" id="A0A1I4Z1T4"/>
<dbReference type="Proteomes" id="UP000183413">
    <property type="component" value="Unassembled WGS sequence"/>
</dbReference>
<protein>
    <recommendedName>
        <fullName evidence="1">VOC domain-containing protein</fullName>
    </recommendedName>
</protein>
<dbReference type="PANTHER" id="PTHR33993">
    <property type="entry name" value="GLYOXALASE-RELATED"/>
    <property type="match status" value="1"/>
</dbReference>
<evidence type="ECO:0000259" key="1">
    <source>
        <dbReference type="PROSITE" id="PS51819"/>
    </source>
</evidence>
<dbReference type="CDD" id="cd07247">
    <property type="entry name" value="SgaA_N_like"/>
    <property type="match status" value="1"/>
</dbReference>
<feature type="domain" description="VOC" evidence="1">
    <location>
        <begin position="8"/>
        <end position="121"/>
    </location>
</feature>
<evidence type="ECO:0000313" key="3">
    <source>
        <dbReference type="Proteomes" id="UP000183413"/>
    </source>
</evidence>
<dbReference type="GeneID" id="99650204"/>
<dbReference type="PROSITE" id="PS51819">
    <property type="entry name" value="VOC"/>
    <property type="match status" value="1"/>
</dbReference>
<dbReference type="EMBL" id="FOVH01000002">
    <property type="protein sequence ID" value="SFN44231.1"/>
    <property type="molecule type" value="Genomic_DNA"/>
</dbReference>
<accession>A0A1I4Z1T4</accession>
<dbReference type="AlphaFoldDB" id="A0A1I4Z1T4"/>
<organism evidence="2 3">
    <name type="scientific">Actinomadura madurae</name>
    <dbReference type="NCBI Taxonomy" id="1993"/>
    <lineage>
        <taxon>Bacteria</taxon>
        <taxon>Bacillati</taxon>
        <taxon>Actinomycetota</taxon>
        <taxon>Actinomycetes</taxon>
        <taxon>Streptosporangiales</taxon>
        <taxon>Thermomonosporaceae</taxon>
        <taxon>Actinomadura</taxon>
    </lineage>
</organism>
<reference evidence="2 3" key="1">
    <citation type="submission" date="2016-10" db="EMBL/GenBank/DDBJ databases">
        <authorList>
            <person name="de Groot N.N."/>
        </authorList>
    </citation>
    <scope>NUCLEOTIDE SEQUENCE [LARGE SCALE GENOMIC DNA]</scope>
    <source>
        <strain evidence="2 3">DSM 43067</strain>
    </source>
</reference>
<name>A0A1I4Z1T4_9ACTN</name>
<dbReference type="RefSeq" id="WP_021594409.1">
    <property type="nucleotide sequence ID" value="NZ_CP083237.1"/>
</dbReference>
<dbReference type="STRING" id="1993.SAMN04489713_10218"/>
<dbReference type="SUPFAM" id="SSF54593">
    <property type="entry name" value="Glyoxalase/Bleomycin resistance protein/Dihydroxybiphenyl dioxygenase"/>
    <property type="match status" value="1"/>
</dbReference>
<keyword evidence="3" id="KW-1185">Reference proteome</keyword>
<gene>
    <name evidence="2" type="ORF">SAMN04489713_10218</name>
</gene>
<dbReference type="eggNOG" id="COG3324">
    <property type="taxonomic scope" value="Bacteria"/>
</dbReference>
<dbReference type="InterPro" id="IPR004360">
    <property type="entry name" value="Glyas_Fos-R_dOase_dom"/>
</dbReference>
<dbReference type="Gene3D" id="3.10.180.10">
    <property type="entry name" value="2,3-Dihydroxybiphenyl 1,2-Dioxygenase, domain 1"/>
    <property type="match status" value="1"/>
</dbReference>
<dbReference type="InterPro" id="IPR037523">
    <property type="entry name" value="VOC_core"/>
</dbReference>
<dbReference type="InterPro" id="IPR052164">
    <property type="entry name" value="Anthracycline_SecMetBiosynth"/>
</dbReference>
<evidence type="ECO:0000313" key="2">
    <source>
        <dbReference type="EMBL" id="SFN44231.1"/>
    </source>
</evidence>
<dbReference type="PANTHER" id="PTHR33993:SF14">
    <property type="entry name" value="GB|AAF24581.1"/>
    <property type="match status" value="1"/>
</dbReference>
<dbReference type="Pfam" id="PF00903">
    <property type="entry name" value="Glyoxalase"/>
    <property type="match status" value="1"/>
</dbReference>
<sequence>MSVPAFNTVAWFQVGTDAPEAARRFYGDMFGWQFTLDPDDDGYDLIRYPGADIPSGGIAHMPDASGNHAIFYVLVQDVDAACAEAEKHGGKVAAPATTTGNGLRFAHLADPSGNEFAVFTPPAR</sequence>